<dbReference type="Pfam" id="PF04149">
    <property type="entry name" value="DUF397"/>
    <property type="match status" value="1"/>
</dbReference>
<evidence type="ECO:0000259" key="1">
    <source>
        <dbReference type="Pfam" id="PF04149"/>
    </source>
</evidence>
<comment type="caution">
    <text evidence="2">The sequence shown here is derived from an EMBL/GenBank/DDBJ whole genome shotgun (WGS) entry which is preliminary data.</text>
</comment>
<gene>
    <name evidence="2" type="ORF">GCU69_18515</name>
</gene>
<dbReference type="InterPro" id="IPR007278">
    <property type="entry name" value="DUF397"/>
</dbReference>
<accession>A0ABQ7FF78</accession>
<protein>
    <submittedName>
        <fullName evidence="2">DUF397 domain-containing protein</fullName>
    </submittedName>
</protein>
<name>A0ABQ7FF78_9ACTN</name>
<dbReference type="RefSeq" id="WP_156206642.1">
    <property type="nucleotide sequence ID" value="NZ_WHPN01000303.1"/>
</dbReference>
<dbReference type="Proteomes" id="UP000621266">
    <property type="component" value="Unassembled WGS sequence"/>
</dbReference>
<dbReference type="EMBL" id="WHPN01000303">
    <property type="protein sequence ID" value="KAF4407666.1"/>
    <property type="molecule type" value="Genomic_DNA"/>
</dbReference>
<feature type="domain" description="DUF397" evidence="1">
    <location>
        <begin position="6"/>
        <end position="57"/>
    </location>
</feature>
<reference evidence="2 3" key="1">
    <citation type="submission" date="2019-10" db="EMBL/GenBank/DDBJ databases">
        <title>Streptomyces tenebrisbrunneis sp.nov., an endogenous actinomycete isolated from of Lycium ruthenicum.</title>
        <authorList>
            <person name="Ma L."/>
        </authorList>
    </citation>
    <scope>NUCLEOTIDE SEQUENCE [LARGE SCALE GENOMIC DNA]</scope>
    <source>
        <strain evidence="2 3">TRM 66187</strain>
    </source>
</reference>
<evidence type="ECO:0000313" key="2">
    <source>
        <dbReference type="EMBL" id="KAF4407666.1"/>
    </source>
</evidence>
<sequence>MYGPIEWQKSSFSGGGADENCLEVGLSAAGIHLRESDAPDVVLTPDRSALRALIRGVGQGDFGPR</sequence>
<organism evidence="2 3">
    <name type="scientific">Streptomyces lycii</name>
    <dbReference type="NCBI Taxonomy" id="2654337"/>
    <lineage>
        <taxon>Bacteria</taxon>
        <taxon>Bacillati</taxon>
        <taxon>Actinomycetota</taxon>
        <taxon>Actinomycetes</taxon>
        <taxon>Kitasatosporales</taxon>
        <taxon>Streptomycetaceae</taxon>
        <taxon>Streptomyces</taxon>
    </lineage>
</organism>
<evidence type="ECO:0000313" key="3">
    <source>
        <dbReference type="Proteomes" id="UP000621266"/>
    </source>
</evidence>
<proteinExistence type="predicted"/>
<keyword evidence="3" id="KW-1185">Reference proteome</keyword>